<name>A0A0A9A565_ARUDO</name>
<dbReference type="AlphaFoldDB" id="A0A0A9A565"/>
<dbReference type="EMBL" id="GBRH01253785">
    <property type="protein sequence ID" value="JAD44110.1"/>
    <property type="molecule type" value="Transcribed_RNA"/>
</dbReference>
<organism evidence="1">
    <name type="scientific">Arundo donax</name>
    <name type="common">Giant reed</name>
    <name type="synonym">Donax arundinaceus</name>
    <dbReference type="NCBI Taxonomy" id="35708"/>
    <lineage>
        <taxon>Eukaryota</taxon>
        <taxon>Viridiplantae</taxon>
        <taxon>Streptophyta</taxon>
        <taxon>Embryophyta</taxon>
        <taxon>Tracheophyta</taxon>
        <taxon>Spermatophyta</taxon>
        <taxon>Magnoliopsida</taxon>
        <taxon>Liliopsida</taxon>
        <taxon>Poales</taxon>
        <taxon>Poaceae</taxon>
        <taxon>PACMAD clade</taxon>
        <taxon>Arundinoideae</taxon>
        <taxon>Arundineae</taxon>
        <taxon>Arundo</taxon>
    </lineage>
</organism>
<evidence type="ECO:0000313" key="1">
    <source>
        <dbReference type="EMBL" id="JAD44110.1"/>
    </source>
</evidence>
<reference evidence="1" key="2">
    <citation type="journal article" date="2015" name="Data Brief">
        <title>Shoot transcriptome of the giant reed, Arundo donax.</title>
        <authorList>
            <person name="Barrero R.A."/>
            <person name="Guerrero F.D."/>
            <person name="Moolhuijzen P."/>
            <person name="Goolsby J.A."/>
            <person name="Tidwell J."/>
            <person name="Bellgard S.E."/>
            <person name="Bellgard M.I."/>
        </authorList>
    </citation>
    <scope>NUCLEOTIDE SEQUENCE</scope>
    <source>
        <tissue evidence="1">Shoot tissue taken approximately 20 cm above the soil surface</tissue>
    </source>
</reference>
<protein>
    <submittedName>
        <fullName evidence="1">Uncharacterized protein</fullName>
    </submittedName>
</protein>
<sequence length="30" mass="3857">MWMLQNLHPVWINQLDMYCHFCMMLHVHKR</sequence>
<proteinExistence type="predicted"/>
<accession>A0A0A9A565</accession>
<reference evidence="1" key="1">
    <citation type="submission" date="2014-09" db="EMBL/GenBank/DDBJ databases">
        <authorList>
            <person name="Magalhaes I.L.F."/>
            <person name="Oliveira U."/>
            <person name="Santos F.R."/>
            <person name="Vidigal T.H.D.A."/>
            <person name="Brescovit A.D."/>
            <person name="Santos A.J."/>
        </authorList>
    </citation>
    <scope>NUCLEOTIDE SEQUENCE</scope>
    <source>
        <tissue evidence="1">Shoot tissue taken approximately 20 cm above the soil surface</tissue>
    </source>
</reference>